<dbReference type="Proteomes" id="UP001166093">
    <property type="component" value="Unassembled WGS sequence"/>
</dbReference>
<evidence type="ECO:0000256" key="7">
    <source>
        <dbReference type="ARBA" id="ARBA00023136"/>
    </source>
</evidence>
<evidence type="ECO:0000256" key="11">
    <source>
        <dbReference type="ARBA" id="ARBA00023224"/>
    </source>
</evidence>
<feature type="transmembrane region" description="Helical" evidence="14">
    <location>
        <begin position="363"/>
        <end position="383"/>
    </location>
</feature>
<feature type="transmembrane region" description="Helical" evidence="14">
    <location>
        <begin position="487"/>
        <end position="510"/>
    </location>
</feature>
<dbReference type="PRINTS" id="PR00237">
    <property type="entry name" value="GPCRRHODOPSN"/>
</dbReference>
<dbReference type="InterPro" id="IPR017452">
    <property type="entry name" value="GPCR_Rhodpsn_7TM"/>
</dbReference>
<feature type="transmembrane region" description="Helical" evidence="14">
    <location>
        <begin position="164"/>
        <end position="186"/>
    </location>
</feature>
<accession>A0ABS2YLV1</accession>
<name>A0ABS2YLV1_POLSP</name>
<keyword evidence="17" id="KW-1185">Reference proteome</keyword>
<dbReference type="InterPro" id="IPR000496">
    <property type="entry name" value="Brdyknn_rcpt"/>
</dbReference>
<dbReference type="InterPro" id="IPR000276">
    <property type="entry name" value="GPCR_Rhodpsn"/>
</dbReference>
<evidence type="ECO:0000256" key="10">
    <source>
        <dbReference type="ARBA" id="ARBA00023180"/>
    </source>
</evidence>
<evidence type="ECO:0000256" key="12">
    <source>
        <dbReference type="ARBA" id="ARBA00025112"/>
    </source>
</evidence>
<feature type="transmembrane region" description="Helical" evidence="14">
    <location>
        <begin position="330"/>
        <end position="351"/>
    </location>
</feature>
<evidence type="ECO:0000256" key="3">
    <source>
        <dbReference type="ARBA" id="ARBA00022475"/>
    </source>
</evidence>
<feature type="non-terminal residue" evidence="16">
    <location>
        <position position="1"/>
    </location>
</feature>
<sequence length="641" mass="73205">MTVICVLGIIGNTFVLCVFCLHKKCCTVAEIYLSNLAAADLVMMCFLPFWVVTVANGNNWMFGGLFCRIVNIGIILNMYCSIYFLVLVSVDRYLALVKTMSDGRMRSVFCAKMSCLGIWAFGFLMGIPTIVFRNVGYFPEYNATFCYLDYPHTSVKNWKISNNLVLIIIGFLIPVFMISYFTYEIIKALKINTMQRFSQGKTEKKATHLILAVLLVFFFCWIPFHVVTFLDILKEAGVLNGCALEVGNQITTYLAYSNSCVNPILYVIVGKNFRKKAGQLFKQLFGKGDAKESLSQDIYDIINRTEKNNSSTECPYFPDFDFVYIFVPPYVFTICVAGLLGNMFVLLVFFLQKGRCTVAEIYLGNLAAADFMLLACLPFWAVNIMHHFKWPFGDFLCRTTCVTIIFNMYTSIYLLAMVSIDRYFALVRTMTTGRMRSVFYAKVFCLSIWLFGFIMGIPSVIYRSVQYVPDFDVVMCLLKFPQKSWKLALDIVLIIIGFLLPVSVIAFCNYHIIKALKESQEYAASKDRSDNKATKLIFAVILAFLLCWTPFHFFTFLDILYEVGALKGCTWETILDLGNQIATYLACLNSLLNPVLYVFASQYFRRKITDIFKCTKSRRGSDLVALQRSVISTQRQRIEIL</sequence>
<feature type="transmembrane region" description="Helical" evidence="14">
    <location>
        <begin position="60"/>
        <end position="88"/>
    </location>
</feature>
<dbReference type="EMBL" id="JAAWVQ010167369">
    <property type="protein sequence ID" value="MBN3287582.1"/>
    <property type="molecule type" value="Genomic_DNA"/>
</dbReference>
<feature type="transmembrane region" description="Helical" evidence="14">
    <location>
        <begin position="33"/>
        <end position="54"/>
    </location>
</feature>
<feature type="transmembrane region" description="Helical" evidence="14">
    <location>
        <begin position="6"/>
        <end position="21"/>
    </location>
</feature>
<comment type="similarity">
    <text evidence="13">Belongs to the G-protein coupled receptor 1 family.</text>
</comment>
<dbReference type="InterPro" id="IPR001186">
    <property type="entry name" value="Brdyknn_1_rcpt"/>
</dbReference>
<dbReference type="SUPFAM" id="SSF81321">
    <property type="entry name" value="Family A G protein-coupled receptor-like"/>
    <property type="match status" value="2"/>
</dbReference>
<feature type="transmembrane region" description="Helical" evidence="14">
    <location>
        <begin position="395"/>
        <end position="418"/>
    </location>
</feature>
<keyword evidence="5 14" id="KW-1133">Transmembrane helix</keyword>
<comment type="function">
    <text evidence="12">This is a receptor for bradykinin. Could be a factor in chronic pain and inflammation.</text>
</comment>
<feature type="non-terminal residue" evidence="16">
    <location>
        <position position="641"/>
    </location>
</feature>
<evidence type="ECO:0000256" key="14">
    <source>
        <dbReference type="SAM" id="Phobius"/>
    </source>
</evidence>
<dbReference type="InterPro" id="IPR050119">
    <property type="entry name" value="CCR1-9-like"/>
</dbReference>
<dbReference type="PROSITE" id="PS50262">
    <property type="entry name" value="G_PROTEIN_RECEP_F1_2"/>
    <property type="match status" value="2"/>
</dbReference>
<dbReference type="PROSITE" id="PS00237">
    <property type="entry name" value="G_PROTEIN_RECEP_F1_1"/>
    <property type="match status" value="2"/>
</dbReference>
<dbReference type="Pfam" id="PF00001">
    <property type="entry name" value="7tm_1"/>
    <property type="match status" value="2"/>
</dbReference>
<feature type="domain" description="G-protein coupled receptors family 1 profile" evidence="15">
    <location>
        <begin position="11"/>
        <end position="266"/>
    </location>
</feature>
<evidence type="ECO:0000313" key="17">
    <source>
        <dbReference type="Proteomes" id="UP001166093"/>
    </source>
</evidence>
<evidence type="ECO:0000256" key="8">
    <source>
        <dbReference type="ARBA" id="ARBA00023157"/>
    </source>
</evidence>
<keyword evidence="3" id="KW-1003">Cell membrane</keyword>
<feature type="domain" description="G-protein coupled receptors family 1 profile" evidence="15">
    <location>
        <begin position="341"/>
        <end position="597"/>
    </location>
</feature>
<keyword evidence="4 13" id="KW-0812">Transmembrane</keyword>
<dbReference type="PANTHER" id="PTHR10489:SF957">
    <property type="entry name" value="B2 BRADYKININ RECEPTOR"/>
    <property type="match status" value="1"/>
</dbReference>
<feature type="transmembrane region" description="Helical" evidence="14">
    <location>
        <begin position="109"/>
        <end position="132"/>
    </location>
</feature>
<organism evidence="16 17">
    <name type="scientific">Polyodon spathula</name>
    <name type="common">North American paddlefish</name>
    <name type="synonym">Squalus spathula</name>
    <dbReference type="NCBI Taxonomy" id="7913"/>
    <lineage>
        <taxon>Eukaryota</taxon>
        <taxon>Metazoa</taxon>
        <taxon>Chordata</taxon>
        <taxon>Craniata</taxon>
        <taxon>Vertebrata</taxon>
        <taxon>Euteleostomi</taxon>
        <taxon>Actinopterygii</taxon>
        <taxon>Chondrostei</taxon>
        <taxon>Acipenseriformes</taxon>
        <taxon>Polyodontidae</taxon>
        <taxon>Polyodon</taxon>
    </lineage>
</organism>
<keyword evidence="11 13" id="KW-0807">Transducer</keyword>
<feature type="transmembrane region" description="Helical" evidence="14">
    <location>
        <begin position="581"/>
        <end position="600"/>
    </location>
</feature>
<evidence type="ECO:0000256" key="1">
    <source>
        <dbReference type="ARBA" id="ARBA00004651"/>
    </source>
</evidence>
<evidence type="ECO:0000256" key="9">
    <source>
        <dbReference type="ARBA" id="ARBA00023170"/>
    </source>
</evidence>
<evidence type="ECO:0000256" key="4">
    <source>
        <dbReference type="ARBA" id="ARBA00022692"/>
    </source>
</evidence>
<keyword evidence="9 13" id="KW-0675">Receptor</keyword>
<comment type="caution">
    <text evidence="16">The sequence shown here is derived from an EMBL/GenBank/DDBJ whole genome shotgun (WGS) entry which is preliminary data.</text>
</comment>
<keyword evidence="6 13" id="KW-0297">G-protein coupled receptor</keyword>
<keyword evidence="7 14" id="KW-0472">Membrane</keyword>
<evidence type="ECO:0000259" key="15">
    <source>
        <dbReference type="PROSITE" id="PS50262"/>
    </source>
</evidence>
<feature type="transmembrane region" description="Helical" evidence="14">
    <location>
        <begin position="439"/>
        <end position="462"/>
    </location>
</feature>
<dbReference type="Gene3D" id="1.20.1070.10">
    <property type="entry name" value="Rhodopsin 7-helix transmembrane proteins"/>
    <property type="match status" value="2"/>
</dbReference>
<dbReference type="PRINTS" id="PR00425">
    <property type="entry name" value="BRADYKININR"/>
</dbReference>
<dbReference type="PANTHER" id="PTHR10489">
    <property type="entry name" value="CELL ADHESION MOLECULE"/>
    <property type="match status" value="1"/>
</dbReference>
<reference evidence="16" key="1">
    <citation type="journal article" date="2021" name="Cell">
        <title>Tracing the genetic footprints of vertebrate landing in non-teleost ray-finned fishes.</title>
        <authorList>
            <person name="Bi X."/>
            <person name="Wang K."/>
            <person name="Yang L."/>
            <person name="Pan H."/>
            <person name="Jiang H."/>
            <person name="Wei Q."/>
            <person name="Fang M."/>
            <person name="Yu H."/>
            <person name="Zhu C."/>
            <person name="Cai Y."/>
            <person name="He Y."/>
            <person name="Gan X."/>
            <person name="Zeng H."/>
            <person name="Yu D."/>
            <person name="Zhu Y."/>
            <person name="Jiang H."/>
            <person name="Qiu Q."/>
            <person name="Yang H."/>
            <person name="Zhang Y.E."/>
            <person name="Wang W."/>
            <person name="Zhu M."/>
            <person name="He S."/>
            <person name="Zhang G."/>
        </authorList>
    </citation>
    <scope>NUCLEOTIDE SEQUENCE</scope>
    <source>
        <strain evidence="16">Pddl_001</strain>
    </source>
</reference>
<proteinExistence type="inferred from homology"/>
<gene>
    <name evidence="16" type="primary">Bdkrb2</name>
    <name evidence="16" type="ORF">GTO93_0015518</name>
</gene>
<evidence type="ECO:0000256" key="6">
    <source>
        <dbReference type="ARBA" id="ARBA00023040"/>
    </source>
</evidence>
<evidence type="ECO:0000313" key="16">
    <source>
        <dbReference type="EMBL" id="MBN3287582.1"/>
    </source>
</evidence>
<feature type="transmembrane region" description="Helical" evidence="14">
    <location>
        <begin position="536"/>
        <end position="561"/>
    </location>
</feature>
<evidence type="ECO:0000256" key="2">
    <source>
        <dbReference type="ARBA" id="ARBA00021062"/>
    </source>
</evidence>
<protein>
    <recommendedName>
        <fullName evidence="2">B1 bradykinin receptor</fullName>
    </recommendedName>
</protein>
<evidence type="ECO:0000256" key="5">
    <source>
        <dbReference type="ARBA" id="ARBA00022989"/>
    </source>
</evidence>
<keyword evidence="10" id="KW-0325">Glycoprotein</keyword>
<feature type="transmembrane region" description="Helical" evidence="14">
    <location>
        <begin position="206"/>
        <end position="224"/>
    </location>
</feature>
<comment type="subcellular location">
    <subcellularLocation>
        <location evidence="1">Cell membrane</location>
        <topology evidence="1">Multi-pass membrane protein</topology>
    </subcellularLocation>
</comment>
<evidence type="ECO:0000256" key="13">
    <source>
        <dbReference type="RuleBase" id="RU000688"/>
    </source>
</evidence>
<keyword evidence="8" id="KW-1015">Disulfide bond</keyword>
<dbReference type="PRINTS" id="PR00993">
    <property type="entry name" value="BRADYKINNB1R"/>
</dbReference>